<dbReference type="InterPro" id="IPR007645">
    <property type="entry name" value="RNA_pol_Rpb2_3"/>
</dbReference>
<dbReference type="GO" id="GO:0000428">
    <property type="term" value="C:DNA-directed RNA polymerase complex"/>
    <property type="evidence" value="ECO:0007669"/>
    <property type="project" value="UniProtKB-KW"/>
</dbReference>
<dbReference type="EC" id="2.7.7.6" evidence="3"/>
<keyword evidence="10" id="KW-0539">Nucleus</keyword>
<dbReference type="InterPro" id="IPR015712">
    <property type="entry name" value="DNA-dir_RNA_pol_su2"/>
</dbReference>
<dbReference type="GO" id="GO:0006351">
    <property type="term" value="P:DNA-templated transcription"/>
    <property type="evidence" value="ECO:0007669"/>
    <property type="project" value="InterPro"/>
</dbReference>
<sequence>MEDKGKLVAAFLRKKGLVKQHIDSFNYFINEEIKNIVKANEKIQSDEDPHFYLKYLNIEVGLPEVPETPTIMRPTTPHECRLRDLNYSAPISVDIEYVRNNERVIRNKVVIGKMPIMLRSSNCVLTNKSEAELAKMNECPLDPGGYFIINGQEKVILIQEQMIRNRIILEEDSKDCVVASCNSFTHDKKTKTNVVGKAGRYYLRHNMFQDDILITVIFKAMGIISDLEIMQMVGTQEIYLNKFAASLEDCQELGIFSQNQALKYLNSKRRQTRFHSITKVRVTDEMKDLLATNILSHVPVVDFSFRPKTLYLALMIRRVINAQSDRSLIDDKDYYGNKRLELAGSLLALMFEDLFKRFNWELRQIANKNIPKIKAAPFDIAKHMRQDLITNGLAFAISSGNWTIKRFRMERHGVTQVLSRLSYISALGMMTRVHSQFEKTRKVSGPRSLQGSQWGMLCPNDTPEGESCGLVKNLALMAHITTEVPEEPIIKLMLNLGVENIHTLAGEELTMPNIYTVFVNGIMVGIVQNYQRLVRQFRLLRRKGYINSFVSIHVQNRHNCIQVSSDGGRLCRPCIIVKNGKSLVKQKHIEDLDRNIITFEDFIYDGLIEYLDVNEENDSLIACTESEINDDTTHLEIAEFTVLGVCAGLIPYPHHNQSPRNTYQCAMGKQAMGVIGYNQRNRIDTVMYNLVFPQKPIVKTRAIDLINYDKLPAGENAIVAVMSYSGYDIEDALVFNKASIDRGYGRCIVYRNAKCTLKKYPNQTYDRIMGPSIDANTKKPVPKHEILDSDGIVYYQKLKHMVQDKMHARARGPRVVLTRQPTEGRSREGGLRLGEMERDCLIGYGASMLLVERLMISSDAFKVDVCNKCGLIGYNGWCQRCKSSSSVSTIIMPYACKLLFQELQSMNVFKFGSLHRHSVQEISDLFKYRVETIFAMNLLQVSQVIYINKLVLYILEDVHVGLWGLIFGKTSTLLVVTSDATLFRKEAEPMYPVTNSSCSRGSRLSKTNQHRQELYLNQKISQNDKLMTNIDKSVVAFGILSLIDRYYLRHNMFQDDILITVIFKAMGIISDLEIMQMVGTQEIYLNKFAASLEDCQDTHLDVYKRQLQVPANLMTMLQFSAMLCTATARLAPRSSWRFTALVACNSSTAVTGEQPAAASMNEDNSVKFSKTQAVSQKEEEQKPKETGIQTKPHTEGRSNRKKWSNENDTIFFKQFQAAKSVNDLLDLAVLPTLSITNALKLISSITNQINSGKSQMVDIETDERFIHLRKLVKNSGEKTRETSNNLSKYSQLSTPSMIAVIASLREQGKRNTPLLKMLSYNIVKYNIELDLKQCATLLYSMAVLNFRDKVLLEKITSDLLACIPNSQNAAINKSIITSLGFLRYKNVNVLDAFCDTFFKKSMDYTLLDYSSILQTFAALQYKSQKANSFIEKFADHANPFQVSWTEWLDIVWSLAVLDAVTPQHVRSVLEPAFIENLTASNQLNISKVLKLLNINAVAQFVLTNYKGPLLKEDSEFNNVSIVRSKEKQMYINALLETLTETLLSPSYFKTNFDTGMGFSLDAEYRINDQHRLVKVEDWNEQSNNVRRIGIMVHDYRDYCIGQNDLVGSTYLYTQLLKARGYNLIQLSYENFSVQDNIKKRINYLKQCMNSVQEVTSLRRMNTSGARQKQTPIEYCLQLVRNNDYENFLCTLLLPRGIKSTAFAVRAFNVEVAQVEDQVRDSRIGAMRLQFWTDALNGIYNDNPPRSPVALELHRILQRHKLSKRYFKRLIDARLNKLSGSIFVDLESLERYCDYTTSSIYYLLLEAQGTASVNADHAASHFGRAYGLVTLIRSVPYNARKRVMVLPQDILLKNGVSSESIFQGQSSAGFQDAVLEVASCAKQHLKVATSLKKKAGKDLNVIFLPTVCVENYLEKLRKADFDIKMSTSQKHRNFVAEPMGDKPVTELAGVGEVLGKRLESVGFDKAYVVLGQYLVLKKNKELFQEWMKDACSANSKQSTDCYQCLTDWCEEF</sequence>
<dbReference type="InterPro" id="IPR037033">
    <property type="entry name" value="DNA-dir_RNAP_su2_hyb_sf"/>
</dbReference>
<evidence type="ECO:0000256" key="7">
    <source>
        <dbReference type="ARBA" id="ARBA00022723"/>
    </source>
</evidence>
<reference evidence="16 17" key="1">
    <citation type="journal article" date="2019" name="Philos. Trans. R. Soc. Lond., B, Biol. Sci.">
        <title>Ant behaviour and brain gene expression of defending hosts depend on the ecological success of the intruding social parasite.</title>
        <authorList>
            <person name="Kaur R."/>
            <person name="Stoldt M."/>
            <person name="Jongepier E."/>
            <person name="Feldmeyer B."/>
            <person name="Menzel F."/>
            <person name="Bornberg-Bauer E."/>
            <person name="Foitzik S."/>
        </authorList>
    </citation>
    <scope>NUCLEOTIDE SEQUENCE [LARGE SCALE GENOMIC DNA]</scope>
    <source>
        <tissue evidence="16">Whole body</tissue>
    </source>
</reference>
<dbReference type="InterPro" id="IPR007641">
    <property type="entry name" value="RNA_pol_Rpb2_7"/>
</dbReference>
<gene>
    <name evidence="16" type="ORF">DBV15_08178</name>
</gene>
<feature type="non-terminal residue" evidence="16">
    <location>
        <position position="2011"/>
    </location>
</feature>
<dbReference type="Gene3D" id="1.10.150.40">
    <property type="entry name" value="Barrier-to-autointegration factor, BAF"/>
    <property type="match status" value="1"/>
</dbReference>
<dbReference type="Pfam" id="PF04567">
    <property type="entry name" value="RNA_pol_Rpb2_5"/>
    <property type="match status" value="1"/>
</dbReference>
<keyword evidence="5" id="KW-0808">Transferase</keyword>
<dbReference type="SUPFAM" id="SSF64484">
    <property type="entry name" value="beta and beta-prime subunits of DNA dependent RNA-polymerase"/>
    <property type="match status" value="1"/>
</dbReference>
<dbReference type="GO" id="GO:0044528">
    <property type="term" value="P:regulation of mitochondrial mRNA stability"/>
    <property type="evidence" value="ECO:0007669"/>
    <property type="project" value="InterPro"/>
</dbReference>
<dbReference type="FunFam" id="3.90.1100.10:FF:000006">
    <property type="entry name" value="DNA-directed RNA polymerase subunit beta"/>
    <property type="match status" value="1"/>
</dbReference>
<dbReference type="Proteomes" id="UP000310200">
    <property type="component" value="Unassembled WGS sequence"/>
</dbReference>
<dbReference type="FunFam" id="1.10.150.40:FF:000002">
    <property type="entry name" value="Barrier to autointegration factor 2"/>
    <property type="match status" value="1"/>
</dbReference>
<dbReference type="SMART" id="SM00952">
    <property type="entry name" value="RAP"/>
    <property type="match status" value="1"/>
</dbReference>
<dbReference type="Gene3D" id="3.90.1110.10">
    <property type="entry name" value="RNA polymerase Rpb2, domain 2"/>
    <property type="match status" value="1"/>
</dbReference>
<protein>
    <recommendedName>
        <fullName evidence="12">Barrier-to-autointegration factor-like protein</fullName>
        <ecNumber evidence="3">2.7.7.6</ecNumber>
    </recommendedName>
    <alternativeName>
        <fullName evidence="13">Barrier-to-autointegration factor 2</fullName>
    </alternativeName>
</protein>
<dbReference type="Pfam" id="PF08368">
    <property type="entry name" value="FAST_2"/>
    <property type="match status" value="1"/>
</dbReference>
<evidence type="ECO:0000256" key="10">
    <source>
        <dbReference type="ARBA" id="ARBA00023242"/>
    </source>
</evidence>
<dbReference type="InterPro" id="IPR007646">
    <property type="entry name" value="RNA_pol_Rpb2_4"/>
</dbReference>
<evidence type="ECO:0000256" key="11">
    <source>
        <dbReference type="ARBA" id="ARBA00048552"/>
    </source>
</evidence>
<dbReference type="SUPFAM" id="SSF47798">
    <property type="entry name" value="Barrier-to-autointegration factor, BAF"/>
    <property type="match status" value="1"/>
</dbReference>
<dbReference type="EMBL" id="QBLH01002949">
    <property type="protein sequence ID" value="TGZ46115.1"/>
    <property type="molecule type" value="Genomic_DNA"/>
</dbReference>
<dbReference type="GO" id="GO:0032549">
    <property type="term" value="F:ribonucleoside binding"/>
    <property type="evidence" value="ECO:0007669"/>
    <property type="project" value="InterPro"/>
</dbReference>
<evidence type="ECO:0000256" key="5">
    <source>
        <dbReference type="ARBA" id="ARBA00022679"/>
    </source>
</evidence>
<dbReference type="Gene3D" id="3.90.1100.10">
    <property type="match status" value="2"/>
</dbReference>
<dbReference type="Pfam" id="PF04563">
    <property type="entry name" value="RNA_pol_Rpb2_1"/>
    <property type="match status" value="1"/>
</dbReference>
<dbReference type="Gene3D" id="3.90.1800.10">
    <property type="entry name" value="RNA polymerase alpha subunit dimerisation domain"/>
    <property type="match status" value="1"/>
</dbReference>
<feature type="compositionally biased region" description="Polar residues" evidence="14">
    <location>
        <begin position="1161"/>
        <end position="1175"/>
    </location>
</feature>
<accession>A0A4S2K9V2</accession>
<dbReference type="InterPro" id="IPR007120">
    <property type="entry name" value="DNA-dir_RNAP_su2_dom"/>
</dbReference>
<dbReference type="PANTHER" id="PTHR20856">
    <property type="entry name" value="DNA-DIRECTED RNA POLYMERASE I SUBUNIT 2"/>
    <property type="match status" value="1"/>
</dbReference>
<keyword evidence="17" id="KW-1185">Reference proteome</keyword>
<feature type="domain" description="RAP" evidence="15">
    <location>
        <begin position="1588"/>
        <end position="1646"/>
    </location>
</feature>
<keyword evidence="9" id="KW-0804">Transcription</keyword>
<feature type="region of interest" description="Disordered" evidence="14">
    <location>
        <begin position="1155"/>
        <end position="1202"/>
    </location>
</feature>
<dbReference type="InterPro" id="IPR037034">
    <property type="entry name" value="RNA_pol_Rpb2_2_sf"/>
</dbReference>
<dbReference type="NCBIfam" id="NF007175">
    <property type="entry name" value="PRK09606.1"/>
    <property type="match status" value="1"/>
</dbReference>
<dbReference type="InterPro" id="IPR007644">
    <property type="entry name" value="RNA_pol_bsu_protrusion"/>
</dbReference>
<dbReference type="Gene3D" id="2.40.50.150">
    <property type="match status" value="1"/>
</dbReference>
<dbReference type="GO" id="GO:0046872">
    <property type="term" value="F:metal ion binding"/>
    <property type="evidence" value="ECO:0007669"/>
    <property type="project" value="UniProtKB-KW"/>
</dbReference>
<dbReference type="STRING" id="300112.A0A4S2K9V2"/>
<evidence type="ECO:0000256" key="13">
    <source>
        <dbReference type="ARBA" id="ARBA00079764"/>
    </source>
</evidence>
<dbReference type="FunFam" id="3.90.1100.10:FF:000021">
    <property type="entry name" value="DNA-directed RNA polymerase subunit beta"/>
    <property type="match status" value="1"/>
</dbReference>
<dbReference type="InterPro" id="IPR036617">
    <property type="entry name" value="BAF_sf"/>
</dbReference>
<keyword evidence="6" id="KW-0548">Nucleotidyltransferase</keyword>
<dbReference type="FunFam" id="3.90.1800.10:FF:000003">
    <property type="entry name" value="DNA-directed RNA polymerase subunit beta"/>
    <property type="match status" value="1"/>
</dbReference>
<evidence type="ECO:0000259" key="15">
    <source>
        <dbReference type="PROSITE" id="PS51286"/>
    </source>
</evidence>
<evidence type="ECO:0000256" key="1">
    <source>
        <dbReference type="ARBA" id="ARBA00004123"/>
    </source>
</evidence>
<evidence type="ECO:0000256" key="8">
    <source>
        <dbReference type="ARBA" id="ARBA00022833"/>
    </source>
</evidence>
<dbReference type="Pfam" id="PF04561">
    <property type="entry name" value="RNA_pol_Rpb2_2"/>
    <property type="match status" value="1"/>
</dbReference>
<evidence type="ECO:0000256" key="2">
    <source>
        <dbReference type="ARBA" id="ARBA00006835"/>
    </source>
</evidence>
<comment type="similarity">
    <text evidence="2">Belongs to the RNA polymerase beta chain family.</text>
</comment>
<dbReference type="Pfam" id="PF00494">
    <property type="entry name" value="SQS_PSY"/>
    <property type="match status" value="1"/>
</dbReference>
<evidence type="ECO:0000256" key="4">
    <source>
        <dbReference type="ARBA" id="ARBA00022478"/>
    </source>
</evidence>
<keyword evidence="8" id="KW-0862">Zinc</keyword>
<dbReference type="InterPro" id="IPR008949">
    <property type="entry name" value="Isoprenoid_synthase_dom_sf"/>
</dbReference>
<dbReference type="Pfam" id="PF06743">
    <property type="entry name" value="FAST_1"/>
    <property type="match status" value="1"/>
</dbReference>
<dbReference type="InterPro" id="IPR007642">
    <property type="entry name" value="RNA_pol_Rpb2_2"/>
</dbReference>
<dbReference type="InterPro" id="IPR013579">
    <property type="entry name" value="FAST_2"/>
</dbReference>
<dbReference type="FunFam" id="3.90.1110.10:FF:000006">
    <property type="entry name" value="DNA-directed RNA polymerase subunit beta"/>
    <property type="match status" value="1"/>
</dbReference>
<dbReference type="InterPro" id="IPR004122">
    <property type="entry name" value="BAF_prot"/>
</dbReference>
<dbReference type="SUPFAM" id="SSF48576">
    <property type="entry name" value="Terpenoid synthases"/>
    <property type="match status" value="1"/>
</dbReference>
<keyword evidence="7" id="KW-0479">Metal-binding</keyword>
<evidence type="ECO:0000256" key="3">
    <source>
        <dbReference type="ARBA" id="ARBA00012418"/>
    </source>
</evidence>
<evidence type="ECO:0000313" key="16">
    <source>
        <dbReference type="EMBL" id="TGZ46115.1"/>
    </source>
</evidence>
<comment type="caution">
    <text evidence="16">The sequence shown here is derived from an EMBL/GenBank/DDBJ whole genome shotgun (WGS) entry which is preliminary data.</text>
</comment>
<keyword evidence="4" id="KW-0240">DNA-directed RNA polymerase</keyword>
<dbReference type="InterPro" id="IPR014724">
    <property type="entry name" value="RNA_pol_RPB2_OB-fold"/>
</dbReference>
<evidence type="ECO:0000256" key="14">
    <source>
        <dbReference type="SAM" id="MobiDB-lite"/>
    </source>
</evidence>
<dbReference type="CDD" id="cd00653">
    <property type="entry name" value="RNA_pol_B_RPB2"/>
    <property type="match status" value="1"/>
</dbReference>
<dbReference type="InterPro" id="IPR010622">
    <property type="entry name" value="FAST_Leu-rich"/>
</dbReference>
<dbReference type="InterPro" id="IPR002060">
    <property type="entry name" value="Squ/phyt_synthse"/>
</dbReference>
<dbReference type="GO" id="GO:0003677">
    <property type="term" value="F:DNA binding"/>
    <property type="evidence" value="ECO:0007669"/>
    <property type="project" value="InterPro"/>
</dbReference>
<dbReference type="GO" id="GO:0003899">
    <property type="term" value="F:DNA-directed RNA polymerase activity"/>
    <property type="evidence" value="ECO:0007669"/>
    <property type="project" value="UniProtKB-EC"/>
</dbReference>
<comment type="catalytic activity">
    <reaction evidence="11">
        <text>RNA(n) + a ribonucleoside 5'-triphosphate = RNA(n+1) + diphosphate</text>
        <dbReference type="Rhea" id="RHEA:21248"/>
        <dbReference type="Rhea" id="RHEA-COMP:14527"/>
        <dbReference type="Rhea" id="RHEA-COMP:17342"/>
        <dbReference type="ChEBI" id="CHEBI:33019"/>
        <dbReference type="ChEBI" id="CHEBI:61557"/>
        <dbReference type="ChEBI" id="CHEBI:140395"/>
        <dbReference type="EC" id="2.7.7.6"/>
    </reaction>
</comment>
<dbReference type="Pfam" id="PF04566">
    <property type="entry name" value="RNA_pol_Rpb2_4"/>
    <property type="match status" value="1"/>
</dbReference>
<dbReference type="FunFam" id="2.40.270.10:FF:000006">
    <property type="entry name" value="DNA-directed RNA polymerase subunit beta"/>
    <property type="match status" value="1"/>
</dbReference>
<dbReference type="Pfam" id="PF02961">
    <property type="entry name" value="SAM_BAF"/>
    <property type="match status" value="1"/>
</dbReference>
<dbReference type="Gene3D" id="1.10.600.10">
    <property type="entry name" value="Farnesyl Diphosphate Synthase"/>
    <property type="match status" value="1"/>
</dbReference>
<evidence type="ECO:0000256" key="12">
    <source>
        <dbReference type="ARBA" id="ARBA00074730"/>
    </source>
</evidence>
<dbReference type="SMART" id="SM01023">
    <property type="entry name" value="BAF"/>
    <property type="match status" value="1"/>
</dbReference>
<comment type="subcellular location">
    <subcellularLocation>
        <location evidence="1">Nucleus</location>
    </subcellularLocation>
</comment>
<feature type="compositionally biased region" description="Basic and acidic residues" evidence="14">
    <location>
        <begin position="1176"/>
        <end position="1185"/>
    </location>
</feature>
<name>A0A4S2K9V2_9HYME</name>
<dbReference type="Pfam" id="PF00562">
    <property type="entry name" value="RNA_pol_Rpb2_6"/>
    <property type="match status" value="1"/>
</dbReference>
<proteinExistence type="inferred from homology"/>
<dbReference type="GO" id="GO:0005634">
    <property type="term" value="C:nucleus"/>
    <property type="evidence" value="ECO:0007669"/>
    <property type="project" value="UniProtKB-SubCell"/>
</dbReference>
<organism evidence="16 17">
    <name type="scientific">Temnothorax longispinosus</name>
    <dbReference type="NCBI Taxonomy" id="300112"/>
    <lineage>
        <taxon>Eukaryota</taxon>
        <taxon>Metazoa</taxon>
        <taxon>Ecdysozoa</taxon>
        <taxon>Arthropoda</taxon>
        <taxon>Hexapoda</taxon>
        <taxon>Insecta</taxon>
        <taxon>Pterygota</taxon>
        <taxon>Neoptera</taxon>
        <taxon>Endopterygota</taxon>
        <taxon>Hymenoptera</taxon>
        <taxon>Apocrita</taxon>
        <taxon>Aculeata</taxon>
        <taxon>Formicoidea</taxon>
        <taxon>Formicidae</taxon>
        <taxon>Myrmicinae</taxon>
        <taxon>Temnothorax</taxon>
    </lineage>
</organism>
<evidence type="ECO:0000313" key="17">
    <source>
        <dbReference type="Proteomes" id="UP000310200"/>
    </source>
</evidence>
<dbReference type="Pfam" id="PF04560">
    <property type="entry name" value="RNA_pol_Rpb2_7"/>
    <property type="match status" value="1"/>
</dbReference>
<dbReference type="PROSITE" id="PS51286">
    <property type="entry name" value="RAP"/>
    <property type="match status" value="1"/>
</dbReference>
<dbReference type="InterPro" id="IPR007647">
    <property type="entry name" value="RNA_pol_Rpb2_5"/>
</dbReference>
<evidence type="ECO:0000256" key="6">
    <source>
        <dbReference type="ARBA" id="ARBA00022695"/>
    </source>
</evidence>
<dbReference type="InterPro" id="IPR013584">
    <property type="entry name" value="RAP"/>
</dbReference>
<dbReference type="Gene3D" id="2.40.270.10">
    <property type="entry name" value="DNA-directed RNA polymerase, subunit 2, domain 6"/>
    <property type="match status" value="2"/>
</dbReference>
<dbReference type="Pfam" id="PF04565">
    <property type="entry name" value="RNA_pol_Rpb2_3"/>
    <property type="match status" value="1"/>
</dbReference>
<evidence type="ECO:0000256" key="9">
    <source>
        <dbReference type="ARBA" id="ARBA00023163"/>
    </source>
</evidence>